<feature type="domain" description="Peptidase S53" evidence="9">
    <location>
        <begin position="281"/>
        <end position="673"/>
    </location>
</feature>
<name>A0ABR0E1Q4_ZASCE</name>
<dbReference type="SUPFAM" id="SSF54897">
    <property type="entry name" value="Protease propeptides/inhibitors"/>
    <property type="match status" value="1"/>
</dbReference>
<dbReference type="InterPro" id="IPR030400">
    <property type="entry name" value="Sedolisin_dom"/>
</dbReference>
<comment type="caution">
    <text evidence="10">The sequence shown here is derived from an EMBL/GenBank/DDBJ whole genome shotgun (WGS) entry which is preliminary data.</text>
</comment>
<evidence type="ECO:0000256" key="7">
    <source>
        <dbReference type="ARBA" id="ARBA00023145"/>
    </source>
</evidence>
<dbReference type="PANTHER" id="PTHR14218:SF15">
    <property type="entry name" value="TRIPEPTIDYL-PEPTIDASE 1"/>
    <property type="match status" value="1"/>
</dbReference>
<dbReference type="PANTHER" id="PTHR14218">
    <property type="entry name" value="PROTEASE S8 TRIPEPTIDYL PEPTIDASE I CLN2"/>
    <property type="match status" value="1"/>
</dbReference>
<evidence type="ECO:0000256" key="4">
    <source>
        <dbReference type="ARBA" id="ARBA00022801"/>
    </source>
</evidence>
<dbReference type="Gene3D" id="3.40.50.200">
    <property type="entry name" value="Peptidase S8/S53 domain"/>
    <property type="match status" value="1"/>
</dbReference>
<sequence>MSSRIKSMRQALHDELVCRAVPGDWTCLVSQVREQFHRGLKRLLTCDQIGMFSYTGLTPEQVAKVQSESHHFWDRTTVPEVKMKGLFLGLLAVQATSAAIVKRAPANHGWQRIAPAPRDGSIKLHIAVRQADGGNAVEQQLLRASDPKSPTFRRHLTAEEVAKLSQPADESVGAVQDWLRSCGLTTTTALAHGIYEVETNISDAEALLNASYHVFSDGSKNIMRTELLHLPEDVAQHIDFITPTTMFPSPSKNNSAHHELLKRSHSIQHLESRDSCGANDYSTPTCIRQVYGINYTAAPNRTTFAVFATEGASATYDQSSLQKYLETYNKPAAAARPSYIINGAGDSANEGGIAADFEVALDTQVLLGLAWPAQGILYNRGGVFGPNVGKEYDRFVMFLTELMNNETVPSVVSFSESQPEDLMDRDYALRLCNMMAAIGNRGVTLLFSSGNNGANGDNASNNPPHTSIFEPKFPASCLWVTAVGGTTNLAAETAATKSTIPFLSSIGGYVASGGGFSNYFPAPAWQAVATTDYINTHVPTSYFTESGFSRYGRGIPDVSAFSTQFPTFVSGFSVPIGGTSAAAPTWAAIITLLNDYQISKGRPTLGFINPWLYSLKFGLKDIVEGGNNKGDCSFLQGCRLEKTLGYDVAEGWDPVTGLGSPVFGELMRALDDPSAAASPA</sequence>
<dbReference type="EMBL" id="JAXOVC010000012">
    <property type="protein sequence ID" value="KAK4495342.1"/>
    <property type="molecule type" value="Genomic_DNA"/>
</dbReference>
<evidence type="ECO:0000256" key="2">
    <source>
        <dbReference type="ARBA" id="ARBA00022670"/>
    </source>
</evidence>
<dbReference type="InterPro" id="IPR015422">
    <property type="entry name" value="PyrdxlP-dep_Trfase_small"/>
</dbReference>
<dbReference type="InterPro" id="IPR036852">
    <property type="entry name" value="Peptidase_S8/S53_dom_sf"/>
</dbReference>
<dbReference type="Pfam" id="PF09286">
    <property type="entry name" value="Pro-kuma_activ"/>
    <property type="match status" value="1"/>
</dbReference>
<evidence type="ECO:0000313" key="10">
    <source>
        <dbReference type="EMBL" id="KAK4495342.1"/>
    </source>
</evidence>
<evidence type="ECO:0000256" key="8">
    <source>
        <dbReference type="PROSITE-ProRule" id="PRU01032"/>
    </source>
</evidence>
<evidence type="ECO:0000256" key="5">
    <source>
        <dbReference type="ARBA" id="ARBA00022825"/>
    </source>
</evidence>
<proteinExistence type="predicted"/>
<keyword evidence="3 8" id="KW-0479">Metal-binding</keyword>
<dbReference type="CDD" id="cd04056">
    <property type="entry name" value="Peptidases_S53"/>
    <property type="match status" value="1"/>
</dbReference>
<dbReference type="InterPro" id="IPR050819">
    <property type="entry name" value="Tripeptidyl-peptidase_I"/>
</dbReference>
<evidence type="ECO:0000256" key="3">
    <source>
        <dbReference type="ARBA" id="ARBA00022723"/>
    </source>
</evidence>
<gene>
    <name evidence="10" type="ORF">PRZ48_013673</name>
</gene>
<feature type="binding site" evidence="8">
    <location>
        <position position="622"/>
    </location>
    <ligand>
        <name>Ca(2+)</name>
        <dbReference type="ChEBI" id="CHEBI:29108"/>
    </ligand>
</feature>
<keyword evidence="11" id="KW-1185">Reference proteome</keyword>
<dbReference type="PROSITE" id="PS00138">
    <property type="entry name" value="SUBTILASE_SER"/>
    <property type="match status" value="1"/>
</dbReference>
<keyword evidence="4 8" id="KW-0378">Hydrolase</keyword>
<dbReference type="SUPFAM" id="SSF52743">
    <property type="entry name" value="Subtilisin-like"/>
    <property type="match status" value="1"/>
</dbReference>
<feature type="active site" description="Charge relay system" evidence="8">
    <location>
        <position position="358"/>
    </location>
</feature>
<keyword evidence="6 8" id="KW-0106">Calcium</keyword>
<feature type="active site" description="Charge relay system" evidence="8">
    <location>
        <position position="580"/>
    </location>
</feature>
<dbReference type="CDD" id="cd11377">
    <property type="entry name" value="Pro-peptidase_S53"/>
    <property type="match status" value="1"/>
</dbReference>
<feature type="binding site" evidence="8">
    <location>
        <position position="653"/>
    </location>
    <ligand>
        <name>Ca(2+)</name>
        <dbReference type="ChEBI" id="CHEBI:29108"/>
    </ligand>
</feature>
<keyword evidence="2 8" id="KW-0645">Protease</keyword>
<feature type="active site" description="Charge relay system" evidence="8">
    <location>
        <position position="362"/>
    </location>
</feature>
<feature type="binding site" evidence="8">
    <location>
        <position position="621"/>
    </location>
    <ligand>
        <name>Ca(2+)</name>
        <dbReference type="ChEBI" id="CHEBI:29108"/>
    </ligand>
</feature>
<evidence type="ECO:0000259" key="9">
    <source>
        <dbReference type="PROSITE" id="PS51695"/>
    </source>
</evidence>
<reference evidence="10 11" key="1">
    <citation type="journal article" date="2023" name="G3 (Bethesda)">
        <title>A chromosome-level genome assembly of Zasmidium syzygii isolated from banana leaves.</title>
        <authorList>
            <person name="van Westerhoven A.C."/>
            <person name="Mehrabi R."/>
            <person name="Talebi R."/>
            <person name="Steentjes M.B.F."/>
            <person name="Corcolon B."/>
            <person name="Chong P.A."/>
            <person name="Kema G.H.J."/>
            <person name="Seidl M.F."/>
        </authorList>
    </citation>
    <scope>NUCLEOTIDE SEQUENCE [LARGE SCALE GENOMIC DNA]</scope>
    <source>
        <strain evidence="10 11">P124</strain>
    </source>
</reference>
<evidence type="ECO:0000256" key="6">
    <source>
        <dbReference type="ARBA" id="ARBA00022837"/>
    </source>
</evidence>
<dbReference type="Gene3D" id="3.90.1150.10">
    <property type="entry name" value="Aspartate Aminotransferase, domain 1"/>
    <property type="match status" value="1"/>
</dbReference>
<dbReference type="InterPro" id="IPR015366">
    <property type="entry name" value="S53_propep"/>
</dbReference>
<dbReference type="InterPro" id="IPR023828">
    <property type="entry name" value="Peptidase_S8_Ser-AS"/>
</dbReference>
<accession>A0ABR0E1Q4</accession>
<evidence type="ECO:0000256" key="1">
    <source>
        <dbReference type="ARBA" id="ARBA00004239"/>
    </source>
</evidence>
<keyword evidence="7" id="KW-0865">Zymogen</keyword>
<evidence type="ECO:0000313" key="11">
    <source>
        <dbReference type="Proteomes" id="UP001305779"/>
    </source>
</evidence>
<dbReference type="SMART" id="SM00944">
    <property type="entry name" value="Pro-kuma_activ"/>
    <property type="match status" value="1"/>
</dbReference>
<organism evidence="10 11">
    <name type="scientific">Zasmidium cellare</name>
    <name type="common">Wine cellar mold</name>
    <name type="synonym">Racodium cellare</name>
    <dbReference type="NCBI Taxonomy" id="395010"/>
    <lineage>
        <taxon>Eukaryota</taxon>
        <taxon>Fungi</taxon>
        <taxon>Dikarya</taxon>
        <taxon>Ascomycota</taxon>
        <taxon>Pezizomycotina</taxon>
        <taxon>Dothideomycetes</taxon>
        <taxon>Dothideomycetidae</taxon>
        <taxon>Mycosphaerellales</taxon>
        <taxon>Mycosphaerellaceae</taxon>
        <taxon>Zasmidium</taxon>
    </lineage>
</organism>
<feature type="binding site" evidence="8">
    <location>
        <position position="651"/>
    </location>
    <ligand>
        <name>Ca(2+)</name>
        <dbReference type="ChEBI" id="CHEBI:29108"/>
    </ligand>
</feature>
<comment type="subcellular location">
    <subcellularLocation>
        <location evidence="1">Secreted</location>
        <location evidence="1">Extracellular space</location>
    </subcellularLocation>
</comment>
<keyword evidence="5 8" id="KW-0720">Serine protease</keyword>
<dbReference type="Proteomes" id="UP001305779">
    <property type="component" value="Unassembled WGS sequence"/>
</dbReference>
<protein>
    <recommendedName>
        <fullName evidence="9">Peptidase S53 domain-containing protein</fullName>
    </recommendedName>
</protein>
<comment type="cofactor">
    <cofactor evidence="8">
        <name>Ca(2+)</name>
        <dbReference type="ChEBI" id="CHEBI:29108"/>
    </cofactor>
    <text evidence="8">Binds 1 Ca(2+) ion per subunit.</text>
</comment>
<dbReference type="PROSITE" id="PS51695">
    <property type="entry name" value="SEDOLISIN"/>
    <property type="match status" value="1"/>
</dbReference>